<sequence>MCSLTPLMYIVHQPETKQDRYRRRRKKSSVKIPDPGLHSRAFFSVTTELIFTPAG</sequence>
<keyword evidence="1" id="KW-0614">Plasmid</keyword>
<reference evidence="1" key="1">
    <citation type="submission" date="2020-01" db="EMBL/GenBank/DDBJ databases">
        <authorList>
            <person name="Qin S."/>
        </authorList>
    </citation>
    <scope>NUCLEOTIDE SEQUENCE</scope>
    <source>
        <strain evidence="1">CVir17-16-YZ6g</strain>
        <plasmid evidence="1">p17-15-vir-like</plasmid>
    </source>
</reference>
<dbReference type="EMBL" id="MN956836">
    <property type="protein sequence ID" value="QTX13774.1"/>
    <property type="molecule type" value="Genomic_DNA"/>
</dbReference>
<evidence type="ECO:0000313" key="1">
    <source>
        <dbReference type="EMBL" id="QTX13774.1"/>
    </source>
</evidence>
<proteinExistence type="predicted"/>
<name>A0A8B0SSE2_KLEPN</name>
<organism evidence="1">
    <name type="scientific">Klebsiella pneumoniae</name>
    <dbReference type="NCBI Taxonomy" id="573"/>
    <lineage>
        <taxon>Bacteria</taxon>
        <taxon>Pseudomonadati</taxon>
        <taxon>Pseudomonadota</taxon>
        <taxon>Gammaproteobacteria</taxon>
        <taxon>Enterobacterales</taxon>
        <taxon>Enterobacteriaceae</taxon>
        <taxon>Klebsiella/Raoultella group</taxon>
        <taxon>Klebsiella</taxon>
        <taxon>Klebsiella pneumoniae complex</taxon>
    </lineage>
</organism>
<dbReference type="AlphaFoldDB" id="A0A8B0SSE2"/>
<protein>
    <submittedName>
        <fullName evidence="1">Uncharacterized protein</fullName>
    </submittedName>
</protein>
<geneLocation type="plasmid" evidence="1">
    <name>p17-15-vir-like</name>
</geneLocation>
<accession>A0A8B0SSE2</accession>